<gene>
    <name evidence="2" type="ORF">AMD02_11005</name>
</gene>
<dbReference type="Pfam" id="PF21747">
    <property type="entry name" value="YpoC"/>
    <property type="match status" value="1"/>
</dbReference>
<evidence type="ECO:0000313" key="2">
    <source>
        <dbReference type="EMBL" id="KOO39311.1"/>
    </source>
</evidence>
<protein>
    <recommendedName>
        <fullName evidence="1">YpoC-like domain-containing protein</fullName>
    </recommendedName>
</protein>
<dbReference type="GeneID" id="87597316"/>
<name>A0A0M0KK97_ALKHA</name>
<evidence type="ECO:0000259" key="1">
    <source>
        <dbReference type="Pfam" id="PF21747"/>
    </source>
</evidence>
<comment type="caution">
    <text evidence="2">The sequence shown here is derived from an EMBL/GenBank/DDBJ whole genome shotgun (WGS) entry which is preliminary data.</text>
</comment>
<sequence length="169" mass="19607">MSVIVIPRPFQREPFFRSDETTVEPMKAPFEKIIQQVPFYFDLEGALAPWNERETYVPLLFSVWQKLLPTLEACYEDRDVQRAKGPMLLATAAFIDALFWTNEQPVERLIGVEEDANELAVKPVNIEERLAFLLAAPNKYHSFVQLRAMMDELRKMYAKSVALAKVKKR</sequence>
<reference evidence="2" key="1">
    <citation type="submission" date="2015-08" db="EMBL/GenBank/DDBJ databases">
        <title>Complete DNA Sequence of Pseudomonas syringae pv. actinidiae, the Causal Agent of Kiwifruit Canker Disease.</title>
        <authorList>
            <person name="Rikkerink E.H.A."/>
            <person name="Fineran P.C."/>
        </authorList>
    </citation>
    <scope>NUCLEOTIDE SEQUENCE</scope>
    <source>
        <strain evidence="2">DSM 13666</strain>
    </source>
</reference>
<dbReference type="EMBL" id="LILD01000001">
    <property type="protein sequence ID" value="KOO39311.1"/>
    <property type="molecule type" value="Genomic_DNA"/>
</dbReference>
<proteinExistence type="predicted"/>
<dbReference type="InterPro" id="IPR048427">
    <property type="entry name" value="YpoC"/>
</dbReference>
<feature type="domain" description="YpoC-like" evidence="1">
    <location>
        <begin position="55"/>
        <end position="164"/>
    </location>
</feature>
<dbReference type="AlphaFoldDB" id="A0A0M0KK97"/>
<dbReference type="PATRIC" id="fig|136160.3.peg.2604"/>
<dbReference type="RefSeq" id="WP_041820506.1">
    <property type="nucleotide sequence ID" value="NZ_CP040441.1"/>
</dbReference>
<accession>A0A0M0KK97</accession>
<organism evidence="2">
    <name type="scientific">Halalkalibacterium halodurans</name>
    <name type="common">Bacillus halodurans</name>
    <dbReference type="NCBI Taxonomy" id="86665"/>
    <lineage>
        <taxon>Bacteria</taxon>
        <taxon>Bacillati</taxon>
        <taxon>Bacillota</taxon>
        <taxon>Bacilli</taxon>
        <taxon>Bacillales</taxon>
        <taxon>Bacillaceae</taxon>
        <taxon>Halalkalibacterium (ex Joshi et al. 2022)</taxon>
    </lineage>
</organism>